<dbReference type="Proteomes" id="UP000442535">
    <property type="component" value="Unassembled WGS sequence"/>
</dbReference>
<dbReference type="RefSeq" id="WP_154542608.1">
    <property type="nucleotide sequence ID" value="NZ_VUMY01000001.1"/>
</dbReference>
<dbReference type="Gene3D" id="1.10.10.470">
    <property type="entry name" value="Maltooligosyl trehalose synthase, domain 4"/>
    <property type="match status" value="1"/>
</dbReference>
<evidence type="ECO:0000259" key="1">
    <source>
        <dbReference type="SMART" id="SM00642"/>
    </source>
</evidence>
<dbReference type="GO" id="GO:0047470">
    <property type="term" value="F:(1,4)-alpha-D-glucan 1-alpha-D-glucosylmutase activity"/>
    <property type="evidence" value="ECO:0007669"/>
    <property type="project" value="TreeGrafter"/>
</dbReference>
<reference evidence="2 3" key="1">
    <citation type="submission" date="2019-08" db="EMBL/GenBank/DDBJ databases">
        <title>In-depth cultivation of the pig gut microbiome towards novel bacterial diversity and tailored functional studies.</title>
        <authorList>
            <person name="Wylensek D."/>
            <person name="Hitch T.C.A."/>
            <person name="Clavel T."/>
        </authorList>
    </citation>
    <scope>NUCLEOTIDE SEQUENCE [LARGE SCALE GENOMIC DNA]</scope>
    <source>
        <strain evidence="2 3">RF-GAM-744-WT-7</strain>
    </source>
</reference>
<gene>
    <name evidence="2" type="primary">treY</name>
    <name evidence="2" type="ORF">FYJ63_00195</name>
</gene>
<name>A0A7K0JZM0_9ACTO</name>
<evidence type="ECO:0000313" key="3">
    <source>
        <dbReference type="Proteomes" id="UP000442535"/>
    </source>
</evidence>
<dbReference type="InterPro" id="IPR017853">
    <property type="entry name" value="GH"/>
</dbReference>
<comment type="caution">
    <text evidence="2">The sequence shown here is derived from an EMBL/GenBank/DDBJ whole genome shotgun (WGS) entry which is preliminary data.</text>
</comment>
<dbReference type="InterPro" id="IPR012767">
    <property type="entry name" value="Trehalose_TreY"/>
</dbReference>
<dbReference type="SMART" id="SM00642">
    <property type="entry name" value="Aamy"/>
    <property type="match status" value="1"/>
</dbReference>
<dbReference type="GO" id="GO:0030980">
    <property type="term" value="P:alpha-glucan catabolic process"/>
    <property type="evidence" value="ECO:0007669"/>
    <property type="project" value="TreeGrafter"/>
</dbReference>
<feature type="domain" description="Glycosyl hydrolase family 13 catalytic" evidence="1">
    <location>
        <begin position="25"/>
        <end position="431"/>
    </location>
</feature>
<dbReference type="InterPro" id="IPR013797">
    <property type="entry name" value="Maltooligo_trehalose_synth_4"/>
</dbReference>
<proteinExistence type="predicted"/>
<sequence>MSSQPAYDHLPLEGKRRPVNTYRLQLTPDFRFEDAAGLLDYLQNLGVTDLFLSPILQAAPGSTHGYNVVDHSRVSEDLGGEEAFIDLATRAHEAGLGVVVDIVPNHMATPKPIYYNRQMWSVLRYGPDSPFAKWFDIDTGGDPLLLPILGKPIGKVLEDGELELVDLDAGLAPGLEPQRVLRYYDHVFPLADGTADLPLEVLLESQNYRLAYWEITNEELNYRRFFDVGSLVGLRVEDPEVFEATHAKIFDLVERGFIDGLRIDHSDGLANPAEYFSRLRKATGGLWTVTEKILAPDEELPPSWQIAGTTGYDCAFRIGQLGVEPRAALPLGALMRRLTGDVVTDYPAVVQQAKREVLETSLQTELYRLANLAYTVCDSDIRLRDTSFRALRDSLTALIVAMPQYRTYFVPGETLSSSTEAVLATAGAAARDELPPERHDALDILLALLMGKPIGANRVSEMEELASLQIGFQQVCGATTAKGVEDTAFYRWTHLTSLCEVGGEPAFFSISPEEYHSWAKQMQEQWPLGMTNLSTHDSKRSEDVRAQMSIISRYPHDWATLVGELRKVSLSYRPATLQGAIENLIYQTVGATWSPDGPIEAERLKEYIRKSAREQKQWTNWVSPADDLERETLEFAANLLADPLAEELFEGWFSSNREEILGAILGAKALQLMSPGVADTYQGCETLRYSLVDPDNRRPVDFAALAKLLSRLDDTGESASLREKKLRLTANLLRLRRELPEVFASPEGTYQPLPSTSSSLVAFGRGKSAGLQVLCLVDLDGPSPLGSKASPRSWHNAGVVLPEGSWISVFSGKHFSAGEILLDDLFAEFPVEVLRLGSTS</sequence>
<dbReference type="SUPFAM" id="SSF51445">
    <property type="entry name" value="(Trans)glycosidases"/>
    <property type="match status" value="1"/>
</dbReference>
<keyword evidence="3" id="KW-1185">Reference proteome</keyword>
<protein>
    <submittedName>
        <fullName evidence="2">Malto-oligosyltrehalose synthase</fullName>
    </submittedName>
</protein>
<organism evidence="2 3">
    <name type="scientific">Mobiluncus porci</name>
    <dbReference type="NCBI Taxonomy" id="2652278"/>
    <lineage>
        <taxon>Bacteria</taxon>
        <taxon>Bacillati</taxon>
        <taxon>Actinomycetota</taxon>
        <taxon>Actinomycetes</taxon>
        <taxon>Actinomycetales</taxon>
        <taxon>Actinomycetaceae</taxon>
        <taxon>Mobiluncus</taxon>
    </lineage>
</organism>
<dbReference type="Pfam" id="PF00128">
    <property type="entry name" value="Alpha-amylase"/>
    <property type="match status" value="1"/>
</dbReference>
<dbReference type="Gene3D" id="3.20.20.80">
    <property type="entry name" value="Glycosidases"/>
    <property type="match status" value="3"/>
</dbReference>
<dbReference type="GO" id="GO:0005992">
    <property type="term" value="P:trehalose biosynthetic process"/>
    <property type="evidence" value="ECO:0007669"/>
    <property type="project" value="TreeGrafter"/>
</dbReference>
<dbReference type="CDD" id="cd11336">
    <property type="entry name" value="AmyAc_MTSase"/>
    <property type="match status" value="1"/>
</dbReference>
<accession>A0A7K0JZM0</accession>
<dbReference type="InterPro" id="IPR006047">
    <property type="entry name" value="GH13_cat_dom"/>
</dbReference>
<dbReference type="EMBL" id="VUMY01000001">
    <property type="protein sequence ID" value="MST48691.1"/>
    <property type="molecule type" value="Genomic_DNA"/>
</dbReference>
<evidence type="ECO:0000313" key="2">
    <source>
        <dbReference type="EMBL" id="MST48691.1"/>
    </source>
</evidence>
<dbReference type="PANTHER" id="PTHR10357">
    <property type="entry name" value="ALPHA-AMYLASE FAMILY MEMBER"/>
    <property type="match status" value="1"/>
</dbReference>
<dbReference type="NCBIfam" id="TIGR02401">
    <property type="entry name" value="trehalose_TreY"/>
    <property type="match status" value="1"/>
</dbReference>
<dbReference type="AlphaFoldDB" id="A0A7K0JZM0"/>
<dbReference type="PANTHER" id="PTHR10357:SF216">
    <property type="entry name" value="MALTOOLIGOSYL TREHALOSE SYNTHASE-RELATED"/>
    <property type="match status" value="1"/>
</dbReference>